<keyword evidence="4" id="KW-1185">Reference proteome</keyword>
<gene>
    <name evidence="3" type="ORF">OE88DRAFT_114594</name>
</gene>
<feature type="signal peptide" evidence="2">
    <location>
        <begin position="1"/>
        <end position="18"/>
    </location>
</feature>
<keyword evidence="2" id="KW-0732">Signal</keyword>
<dbReference type="OrthoDB" id="10582670at2759"/>
<dbReference type="Proteomes" id="UP000305948">
    <property type="component" value="Unassembled WGS sequence"/>
</dbReference>
<name>A0A5C3NK80_9AGAM</name>
<evidence type="ECO:0000313" key="4">
    <source>
        <dbReference type="Proteomes" id="UP000305948"/>
    </source>
</evidence>
<sequence length="166" mass="15952">MQPLSLLALLFLPLLALAQSSNNNAQVITSLSTGIVFVSGASGRQESTTVATILQTITNAASGTSSGSAQPTASGNSTRSGNQTTAAASGTASGNVSTIPYSMLPTAPTSVDGGGINGGAPSPGATGAGGIYGPDDGYISGVLGTHVNTVLLSLVGVVIGGAYVLA</sequence>
<organism evidence="3 4">
    <name type="scientific">Heliocybe sulcata</name>
    <dbReference type="NCBI Taxonomy" id="5364"/>
    <lineage>
        <taxon>Eukaryota</taxon>
        <taxon>Fungi</taxon>
        <taxon>Dikarya</taxon>
        <taxon>Basidiomycota</taxon>
        <taxon>Agaricomycotina</taxon>
        <taxon>Agaricomycetes</taxon>
        <taxon>Gloeophyllales</taxon>
        <taxon>Gloeophyllaceae</taxon>
        <taxon>Heliocybe</taxon>
    </lineage>
</organism>
<feature type="chain" id="PRO_5022911561" evidence="2">
    <location>
        <begin position="19"/>
        <end position="166"/>
    </location>
</feature>
<accession>A0A5C3NK80</accession>
<protein>
    <submittedName>
        <fullName evidence="3">Uncharacterized protein</fullName>
    </submittedName>
</protein>
<feature type="region of interest" description="Disordered" evidence="1">
    <location>
        <begin position="61"/>
        <end position="93"/>
    </location>
</feature>
<evidence type="ECO:0000313" key="3">
    <source>
        <dbReference type="EMBL" id="TFK57275.1"/>
    </source>
</evidence>
<dbReference type="AlphaFoldDB" id="A0A5C3NK80"/>
<dbReference type="STRING" id="5364.A0A5C3NK80"/>
<evidence type="ECO:0000256" key="1">
    <source>
        <dbReference type="SAM" id="MobiDB-lite"/>
    </source>
</evidence>
<evidence type="ECO:0000256" key="2">
    <source>
        <dbReference type="SAM" id="SignalP"/>
    </source>
</evidence>
<reference evidence="3 4" key="1">
    <citation type="journal article" date="2019" name="Nat. Ecol. Evol.">
        <title>Megaphylogeny resolves global patterns of mushroom evolution.</title>
        <authorList>
            <person name="Varga T."/>
            <person name="Krizsan K."/>
            <person name="Foldi C."/>
            <person name="Dima B."/>
            <person name="Sanchez-Garcia M."/>
            <person name="Sanchez-Ramirez S."/>
            <person name="Szollosi G.J."/>
            <person name="Szarkandi J.G."/>
            <person name="Papp V."/>
            <person name="Albert L."/>
            <person name="Andreopoulos W."/>
            <person name="Angelini C."/>
            <person name="Antonin V."/>
            <person name="Barry K.W."/>
            <person name="Bougher N.L."/>
            <person name="Buchanan P."/>
            <person name="Buyck B."/>
            <person name="Bense V."/>
            <person name="Catcheside P."/>
            <person name="Chovatia M."/>
            <person name="Cooper J."/>
            <person name="Damon W."/>
            <person name="Desjardin D."/>
            <person name="Finy P."/>
            <person name="Geml J."/>
            <person name="Haridas S."/>
            <person name="Hughes K."/>
            <person name="Justo A."/>
            <person name="Karasinski D."/>
            <person name="Kautmanova I."/>
            <person name="Kiss B."/>
            <person name="Kocsube S."/>
            <person name="Kotiranta H."/>
            <person name="LaButti K.M."/>
            <person name="Lechner B.E."/>
            <person name="Liimatainen K."/>
            <person name="Lipzen A."/>
            <person name="Lukacs Z."/>
            <person name="Mihaltcheva S."/>
            <person name="Morgado L.N."/>
            <person name="Niskanen T."/>
            <person name="Noordeloos M.E."/>
            <person name="Ohm R.A."/>
            <person name="Ortiz-Santana B."/>
            <person name="Ovrebo C."/>
            <person name="Racz N."/>
            <person name="Riley R."/>
            <person name="Savchenko A."/>
            <person name="Shiryaev A."/>
            <person name="Soop K."/>
            <person name="Spirin V."/>
            <person name="Szebenyi C."/>
            <person name="Tomsovsky M."/>
            <person name="Tulloss R.E."/>
            <person name="Uehling J."/>
            <person name="Grigoriev I.V."/>
            <person name="Vagvolgyi C."/>
            <person name="Papp T."/>
            <person name="Martin F.M."/>
            <person name="Miettinen O."/>
            <person name="Hibbett D.S."/>
            <person name="Nagy L.G."/>
        </authorList>
    </citation>
    <scope>NUCLEOTIDE SEQUENCE [LARGE SCALE GENOMIC DNA]</scope>
    <source>
        <strain evidence="3 4">OMC1185</strain>
    </source>
</reference>
<proteinExistence type="predicted"/>
<dbReference type="EMBL" id="ML213503">
    <property type="protein sequence ID" value="TFK57275.1"/>
    <property type="molecule type" value="Genomic_DNA"/>
</dbReference>